<reference evidence="1 2" key="1">
    <citation type="journal article" date="2018" name="IMA Fungus">
        <title>IMA Genome-F 10: Nine draft genome sequences of Claviceps purpurea s.lat., including C. arundinis, C. humidiphila, and C. cf. spartinae, pseudomolecules for the pitch canker pathogen Fusarium circinatum, draft genome of Davidsoniella eucalypti, Grosmannia galeiformis, Quambalaria eucalypti, and Teratosphaeria destructans.</title>
        <authorList>
            <person name="Wingfield B.D."/>
            <person name="Liu M."/>
            <person name="Nguyen H.D."/>
            <person name="Lane F.A."/>
            <person name="Morgan S.W."/>
            <person name="De Vos L."/>
            <person name="Wilken P.M."/>
            <person name="Duong T.A."/>
            <person name="Aylward J."/>
            <person name="Coetzee M.P."/>
            <person name="Dadej K."/>
            <person name="De Beer Z.W."/>
            <person name="Findlay W."/>
            <person name="Havenga M."/>
            <person name="Kolarik M."/>
            <person name="Menzies J.G."/>
            <person name="Naidoo K."/>
            <person name="Pochopski O."/>
            <person name="Shoukouhi P."/>
            <person name="Santana Q.C."/>
            <person name="Seifert K.A."/>
            <person name="Soal N."/>
            <person name="Steenkamp E.T."/>
            <person name="Tatham C.T."/>
            <person name="van der Nest M.A."/>
            <person name="Wingfield M.J."/>
        </authorList>
    </citation>
    <scope>NUCLEOTIDE SEQUENCE [LARGE SCALE GENOMIC DNA]</scope>
    <source>
        <strain evidence="1">CMW44962</strain>
    </source>
</reference>
<evidence type="ECO:0000313" key="2">
    <source>
        <dbReference type="Proteomes" id="UP001138500"/>
    </source>
</evidence>
<organism evidence="1 2">
    <name type="scientific">Teratosphaeria destructans</name>
    <dbReference type="NCBI Taxonomy" id="418781"/>
    <lineage>
        <taxon>Eukaryota</taxon>
        <taxon>Fungi</taxon>
        <taxon>Dikarya</taxon>
        <taxon>Ascomycota</taxon>
        <taxon>Pezizomycotina</taxon>
        <taxon>Dothideomycetes</taxon>
        <taxon>Dothideomycetidae</taxon>
        <taxon>Mycosphaerellales</taxon>
        <taxon>Teratosphaeriaceae</taxon>
        <taxon>Teratosphaeria</taxon>
    </lineage>
</organism>
<dbReference type="AlphaFoldDB" id="A0A9W7W1E3"/>
<comment type="caution">
    <text evidence="1">The sequence shown here is derived from an EMBL/GenBank/DDBJ whole genome shotgun (WGS) entry which is preliminary data.</text>
</comment>
<name>A0A9W7W1E3_9PEZI</name>
<dbReference type="Proteomes" id="UP001138500">
    <property type="component" value="Unassembled WGS sequence"/>
</dbReference>
<proteinExistence type="predicted"/>
<sequence>MQSLTFSDLASTSPGLNLKAGKGEKFVIYLLDDDKIQNHLQPKLTNLPAAVRIEDPEFTLKFTAGPKVKWKLFPVPQAMKGWPLRLGEALGSPLDLGARAVSLTHASQYYMN</sequence>
<reference evidence="1 2" key="2">
    <citation type="journal article" date="2021" name="Curr. Genet.">
        <title>Genetic response to nitrogen starvation in the aggressive Eucalyptus foliar pathogen Teratosphaeria destructans.</title>
        <authorList>
            <person name="Havenga M."/>
            <person name="Wingfield B.D."/>
            <person name="Wingfield M.J."/>
            <person name="Dreyer L.L."/>
            <person name="Roets F."/>
            <person name="Aylward J."/>
        </authorList>
    </citation>
    <scope>NUCLEOTIDE SEQUENCE [LARGE SCALE GENOMIC DNA]</scope>
    <source>
        <strain evidence="1">CMW44962</strain>
    </source>
</reference>
<keyword evidence="2" id="KW-1185">Reference proteome</keyword>
<evidence type="ECO:0000313" key="1">
    <source>
        <dbReference type="EMBL" id="KAH9826763.1"/>
    </source>
</evidence>
<accession>A0A9W7W1E3</accession>
<dbReference type="EMBL" id="RIBY02001956">
    <property type="protein sequence ID" value="KAH9826763.1"/>
    <property type="molecule type" value="Genomic_DNA"/>
</dbReference>
<gene>
    <name evidence="1" type="ORF">Tdes44962_MAKER03306</name>
</gene>
<protein>
    <submittedName>
        <fullName evidence="1">Uncharacterized protein</fullName>
    </submittedName>
</protein>